<keyword evidence="4" id="KW-1185">Reference proteome</keyword>
<evidence type="ECO:0000313" key="4">
    <source>
        <dbReference type="Proteomes" id="UP000807342"/>
    </source>
</evidence>
<gene>
    <name evidence="3" type="ORF">P691DRAFT_807319</name>
    <name evidence="2" type="ORF">P691DRAFT_810252</name>
</gene>
<name>A0A9P5X3Q8_9AGAR</name>
<dbReference type="EMBL" id="MU151586">
    <property type="protein sequence ID" value="KAF9442670.1"/>
    <property type="molecule type" value="Genomic_DNA"/>
</dbReference>
<dbReference type="AlphaFoldDB" id="A0A9P5X3Q8"/>
<accession>A0A9P5X3Q8</accession>
<organism evidence="2 4">
    <name type="scientific">Macrolepiota fuliginosa MF-IS2</name>
    <dbReference type="NCBI Taxonomy" id="1400762"/>
    <lineage>
        <taxon>Eukaryota</taxon>
        <taxon>Fungi</taxon>
        <taxon>Dikarya</taxon>
        <taxon>Basidiomycota</taxon>
        <taxon>Agaricomycotina</taxon>
        <taxon>Agaricomycetes</taxon>
        <taxon>Agaricomycetidae</taxon>
        <taxon>Agaricales</taxon>
        <taxon>Agaricineae</taxon>
        <taxon>Agaricaceae</taxon>
        <taxon>Macrolepiota</taxon>
    </lineage>
</organism>
<evidence type="ECO:0000256" key="1">
    <source>
        <dbReference type="SAM" id="MobiDB-lite"/>
    </source>
</evidence>
<feature type="compositionally biased region" description="Polar residues" evidence="1">
    <location>
        <begin position="36"/>
        <end position="53"/>
    </location>
</feature>
<dbReference type="EMBL" id="MU151373">
    <property type="protein sequence ID" value="KAF9444481.1"/>
    <property type="molecule type" value="Genomic_DNA"/>
</dbReference>
<feature type="region of interest" description="Disordered" evidence="1">
    <location>
        <begin position="1"/>
        <end position="62"/>
    </location>
</feature>
<reference evidence="2" key="1">
    <citation type="submission" date="2020-11" db="EMBL/GenBank/DDBJ databases">
        <authorList>
            <consortium name="DOE Joint Genome Institute"/>
            <person name="Ahrendt S."/>
            <person name="Riley R."/>
            <person name="Andreopoulos W."/>
            <person name="Labutti K."/>
            <person name="Pangilinan J."/>
            <person name="Ruiz-Duenas F.J."/>
            <person name="Barrasa J.M."/>
            <person name="Sanchez-Garcia M."/>
            <person name="Camarero S."/>
            <person name="Miyauchi S."/>
            <person name="Serrano A."/>
            <person name="Linde D."/>
            <person name="Babiker R."/>
            <person name="Drula E."/>
            <person name="Ayuso-Fernandez I."/>
            <person name="Pacheco R."/>
            <person name="Padilla G."/>
            <person name="Ferreira P."/>
            <person name="Barriuso J."/>
            <person name="Kellner H."/>
            <person name="Castanera R."/>
            <person name="Alfaro M."/>
            <person name="Ramirez L."/>
            <person name="Pisabarro A.G."/>
            <person name="Kuo A."/>
            <person name="Tritt A."/>
            <person name="Lipzen A."/>
            <person name="He G."/>
            <person name="Yan M."/>
            <person name="Ng V."/>
            <person name="Cullen D."/>
            <person name="Martin F."/>
            <person name="Rosso M.-N."/>
            <person name="Henrissat B."/>
            <person name="Hibbett D."/>
            <person name="Martinez A.T."/>
            <person name="Grigoriev I.V."/>
        </authorList>
    </citation>
    <scope>NUCLEOTIDE SEQUENCE</scope>
    <source>
        <strain evidence="2">MF-IS2</strain>
    </source>
</reference>
<protein>
    <submittedName>
        <fullName evidence="2">Uncharacterized protein</fullName>
    </submittedName>
</protein>
<dbReference type="Proteomes" id="UP000807342">
    <property type="component" value="Unassembled WGS sequence"/>
</dbReference>
<comment type="caution">
    <text evidence="2">The sequence shown here is derived from an EMBL/GenBank/DDBJ whole genome shotgun (WGS) entry which is preliminary data.</text>
</comment>
<sequence length="62" mass="6880">MATCIDTKVQPAPRPPDALPGPEKNWGGDRNPWNMCEQNSKMGVLSPSETSIHQHPISRTIR</sequence>
<evidence type="ECO:0000313" key="2">
    <source>
        <dbReference type="EMBL" id="KAF9442670.1"/>
    </source>
</evidence>
<proteinExistence type="predicted"/>
<evidence type="ECO:0000313" key="3">
    <source>
        <dbReference type="EMBL" id="KAF9444481.1"/>
    </source>
</evidence>